<feature type="non-terminal residue" evidence="1">
    <location>
        <position position="68"/>
    </location>
</feature>
<name>A0ABN9C2T6_9NEOB</name>
<accession>A0ABN9C2T6</accession>
<keyword evidence="2" id="KW-1185">Reference proteome</keyword>
<proteinExistence type="predicted"/>
<comment type="caution">
    <text evidence="1">The sequence shown here is derived from an EMBL/GenBank/DDBJ whole genome shotgun (WGS) entry which is preliminary data.</text>
</comment>
<dbReference type="Proteomes" id="UP001162483">
    <property type="component" value="Unassembled WGS sequence"/>
</dbReference>
<gene>
    <name evidence="1" type="ORF">SPARVUS_LOCUS4178799</name>
</gene>
<protein>
    <submittedName>
        <fullName evidence="1">Uncharacterized protein</fullName>
    </submittedName>
</protein>
<sequence>MSCQSAPGWSRTGKSKKSCQEVRVNHLMKKNVLITTVYYVNFPSLWGDLLLISVDSLGQEMMRNLSSE</sequence>
<evidence type="ECO:0000313" key="1">
    <source>
        <dbReference type="EMBL" id="CAI9554203.1"/>
    </source>
</evidence>
<reference evidence="1" key="1">
    <citation type="submission" date="2023-05" db="EMBL/GenBank/DDBJ databases">
        <authorList>
            <person name="Stuckert A."/>
        </authorList>
    </citation>
    <scope>NUCLEOTIDE SEQUENCE</scope>
</reference>
<organism evidence="1 2">
    <name type="scientific">Staurois parvus</name>
    <dbReference type="NCBI Taxonomy" id="386267"/>
    <lineage>
        <taxon>Eukaryota</taxon>
        <taxon>Metazoa</taxon>
        <taxon>Chordata</taxon>
        <taxon>Craniata</taxon>
        <taxon>Vertebrata</taxon>
        <taxon>Euteleostomi</taxon>
        <taxon>Amphibia</taxon>
        <taxon>Batrachia</taxon>
        <taxon>Anura</taxon>
        <taxon>Neobatrachia</taxon>
        <taxon>Ranoidea</taxon>
        <taxon>Ranidae</taxon>
        <taxon>Staurois</taxon>
    </lineage>
</organism>
<evidence type="ECO:0000313" key="2">
    <source>
        <dbReference type="Proteomes" id="UP001162483"/>
    </source>
</evidence>
<dbReference type="EMBL" id="CATNWA010007501">
    <property type="protein sequence ID" value="CAI9554203.1"/>
    <property type="molecule type" value="Genomic_DNA"/>
</dbReference>